<reference evidence="3" key="1">
    <citation type="submission" date="2017-09" db="EMBL/GenBank/DDBJ databases">
        <title>Depth-based differentiation of microbial function through sediment-hosted aquifers and enrichment of novel symbionts in the deep terrestrial subsurface.</title>
        <authorList>
            <person name="Probst A.J."/>
            <person name="Ladd B."/>
            <person name="Jarett J.K."/>
            <person name="Geller-Mcgrath D.E."/>
            <person name="Sieber C.M.K."/>
            <person name="Emerson J.B."/>
            <person name="Anantharaman K."/>
            <person name="Thomas B.C."/>
            <person name="Malmstrom R."/>
            <person name="Stieglmeier M."/>
            <person name="Klingl A."/>
            <person name="Woyke T."/>
            <person name="Ryan C.M."/>
            <person name="Banfield J.F."/>
        </authorList>
    </citation>
    <scope>NUCLEOTIDE SEQUENCE [LARGE SCALE GENOMIC DNA]</scope>
</reference>
<sequence>MNSAKESNVKSIAVIAFVSVLLFGIFYYLITDVSGSTNLKAEKKVDAQVVAQNFLVDREKPAQQDVKGDSVEKSVFKELSTQKVDTQPKMVLAGSDTNTPESTVPATGSDTIFSMFVVSSLIMFTGIYLLLTQPKNTALAKFEKRLIRELD</sequence>
<evidence type="ECO:0000313" key="3">
    <source>
        <dbReference type="Proteomes" id="UP000231252"/>
    </source>
</evidence>
<evidence type="ECO:0000313" key="2">
    <source>
        <dbReference type="EMBL" id="PIS22684.1"/>
    </source>
</evidence>
<dbReference type="EMBL" id="PEYU01000012">
    <property type="protein sequence ID" value="PIS22684.1"/>
    <property type="molecule type" value="Genomic_DNA"/>
</dbReference>
<keyword evidence="1" id="KW-1133">Transmembrane helix</keyword>
<gene>
    <name evidence="2" type="ORF">COT50_00590</name>
</gene>
<feature type="transmembrane region" description="Helical" evidence="1">
    <location>
        <begin position="112"/>
        <end position="131"/>
    </location>
</feature>
<protein>
    <submittedName>
        <fullName evidence="2">Uncharacterized protein</fullName>
    </submittedName>
</protein>
<evidence type="ECO:0000256" key="1">
    <source>
        <dbReference type="SAM" id="Phobius"/>
    </source>
</evidence>
<name>A0A2H0XCL8_UNCKA</name>
<comment type="caution">
    <text evidence="2">The sequence shown here is derived from an EMBL/GenBank/DDBJ whole genome shotgun (WGS) entry which is preliminary data.</text>
</comment>
<dbReference type="Proteomes" id="UP000231252">
    <property type="component" value="Unassembled WGS sequence"/>
</dbReference>
<organism evidence="2 3">
    <name type="scientific">candidate division WWE3 bacterium CG08_land_8_20_14_0_20_41_10</name>
    <dbReference type="NCBI Taxonomy" id="1975085"/>
    <lineage>
        <taxon>Bacteria</taxon>
        <taxon>Katanobacteria</taxon>
    </lineage>
</organism>
<feature type="transmembrane region" description="Helical" evidence="1">
    <location>
        <begin position="12"/>
        <end position="30"/>
    </location>
</feature>
<keyword evidence="1" id="KW-0812">Transmembrane</keyword>
<accession>A0A2H0XCL8</accession>
<dbReference type="AlphaFoldDB" id="A0A2H0XCL8"/>
<keyword evidence="1" id="KW-0472">Membrane</keyword>
<proteinExistence type="predicted"/>